<dbReference type="Gene3D" id="1.25.40.10">
    <property type="entry name" value="Tetratricopeptide repeat domain"/>
    <property type="match status" value="1"/>
</dbReference>
<dbReference type="SUPFAM" id="SSF46894">
    <property type="entry name" value="C-terminal effector domain of the bipartite response regulators"/>
    <property type="match status" value="1"/>
</dbReference>
<dbReference type="OrthoDB" id="3755432at2"/>
<name>A0A2T8F8I4_9ACTN</name>
<dbReference type="SUPFAM" id="SSF52540">
    <property type="entry name" value="P-loop containing nucleoside triphosphate hydrolases"/>
    <property type="match status" value="1"/>
</dbReference>
<dbReference type="CDD" id="cd06170">
    <property type="entry name" value="LuxR_C_like"/>
    <property type="match status" value="1"/>
</dbReference>
<dbReference type="Pfam" id="PF00196">
    <property type="entry name" value="GerE"/>
    <property type="match status" value="1"/>
</dbReference>
<dbReference type="EMBL" id="QDGZ01000006">
    <property type="protein sequence ID" value="PVG82005.1"/>
    <property type="molecule type" value="Genomic_DNA"/>
</dbReference>
<keyword evidence="4" id="KW-1185">Reference proteome</keyword>
<dbReference type="InterPro" id="IPR011990">
    <property type="entry name" value="TPR-like_helical_dom_sf"/>
</dbReference>
<evidence type="ECO:0000313" key="3">
    <source>
        <dbReference type="EMBL" id="PVG82005.1"/>
    </source>
</evidence>
<dbReference type="Proteomes" id="UP000246018">
    <property type="component" value="Unassembled WGS sequence"/>
</dbReference>
<reference evidence="3 4" key="1">
    <citation type="submission" date="2018-04" db="EMBL/GenBank/DDBJ databases">
        <title>Genome of Nocardioides gansuensis WSJ-1.</title>
        <authorList>
            <person name="Wu S."/>
            <person name="Wang G."/>
        </authorList>
    </citation>
    <scope>NUCLEOTIDE SEQUENCE [LARGE SCALE GENOMIC DNA]</scope>
    <source>
        <strain evidence="3 4">WSJ-1</strain>
    </source>
</reference>
<organism evidence="3 4">
    <name type="scientific">Nocardioides gansuensis</name>
    <dbReference type="NCBI Taxonomy" id="2138300"/>
    <lineage>
        <taxon>Bacteria</taxon>
        <taxon>Bacillati</taxon>
        <taxon>Actinomycetota</taxon>
        <taxon>Actinomycetes</taxon>
        <taxon>Propionibacteriales</taxon>
        <taxon>Nocardioidaceae</taxon>
        <taxon>Nocardioides</taxon>
    </lineage>
</organism>
<dbReference type="InterPro" id="IPR000792">
    <property type="entry name" value="Tscrpt_reg_LuxR_C"/>
</dbReference>
<dbReference type="GO" id="GO:0003677">
    <property type="term" value="F:DNA binding"/>
    <property type="evidence" value="ECO:0007669"/>
    <property type="project" value="InterPro"/>
</dbReference>
<proteinExistence type="predicted"/>
<dbReference type="SUPFAM" id="SSF48452">
    <property type="entry name" value="TPR-like"/>
    <property type="match status" value="1"/>
</dbReference>
<dbReference type="Gene3D" id="3.40.50.300">
    <property type="entry name" value="P-loop containing nucleotide triphosphate hydrolases"/>
    <property type="match status" value="1"/>
</dbReference>
<dbReference type="RefSeq" id="WP_116573072.1">
    <property type="nucleotide sequence ID" value="NZ_QDGZ01000006.1"/>
</dbReference>
<dbReference type="InterPro" id="IPR016032">
    <property type="entry name" value="Sig_transdc_resp-reg_C-effctor"/>
</dbReference>
<dbReference type="GO" id="GO:0006355">
    <property type="term" value="P:regulation of DNA-templated transcription"/>
    <property type="evidence" value="ECO:0007669"/>
    <property type="project" value="InterPro"/>
</dbReference>
<dbReference type="InterPro" id="IPR058852">
    <property type="entry name" value="HTH_77"/>
</dbReference>
<evidence type="ECO:0000259" key="2">
    <source>
        <dbReference type="PROSITE" id="PS50043"/>
    </source>
</evidence>
<dbReference type="Gene3D" id="1.10.10.10">
    <property type="entry name" value="Winged helix-like DNA-binding domain superfamily/Winged helix DNA-binding domain"/>
    <property type="match status" value="1"/>
</dbReference>
<feature type="domain" description="HTH luxR-type" evidence="2">
    <location>
        <begin position="709"/>
        <end position="774"/>
    </location>
</feature>
<dbReference type="Pfam" id="PF25872">
    <property type="entry name" value="HTH_77"/>
    <property type="match status" value="1"/>
</dbReference>
<comment type="caution">
    <text evidence="3">The sequence shown here is derived from an EMBL/GenBank/DDBJ whole genome shotgun (WGS) entry which is preliminary data.</text>
</comment>
<dbReference type="PANTHER" id="PTHR47691:SF3">
    <property type="entry name" value="HTH-TYPE TRANSCRIPTIONAL REGULATOR RV0890C-RELATED"/>
    <property type="match status" value="1"/>
</dbReference>
<gene>
    <name evidence="3" type="ORF">DDE18_15045</name>
</gene>
<dbReference type="PANTHER" id="PTHR47691">
    <property type="entry name" value="REGULATOR-RELATED"/>
    <property type="match status" value="1"/>
</dbReference>
<dbReference type="AlphaFoldDB" id="A0A2T8F8I4"/>
<dbReference type="PRINTS" id="PR00364">
    <property type="entry name" value="DISEASERSIST"/>
</dbReference>
<dbReference type="InterPro" id="IPR036388">
    <property type="entry name" value="WH-like_DNA-bd_sf"/>
</dbReference>
<evidence type="ECO:0000313" key="4">
    <source>
        <dbReference type="Proteomes" id="UP000246018"/>
    </source>
</evidence>
<feature type="region of interest" description="Disordered" evidence="1">
    <location>
        <begin position="694"/>
        <end position="715"/>
    </location>
</feature>
<evidence type="ECO:0000256" key="1">
    <source>
        <dbReference type="SAM" id="MobiDB-lite"/>
    </source>
</evidence>
<dbReference type="SMART" id="SM00421">
    <property type="entry name" value="HTH_LUXR"/>
    <property type="match status" value="1"/>
</dbReference>
<accession>A0A2T8F8I4</accession>
<dbReference type="PRINTS" id="PR00038">
    <property type="entry name" value="HTHLUXR"/>
</dbReference>
<protein>
    <submittedName>
        <fullName evidence="3">ATPase</fullName>
    </submittedName>
</protein>
<dbReference type="InterPro" id="IPR027417">
    <property type="entry name" value="P-loop_NTPase"/>
</dbReference>
<sequence length="779" mass="85708">MTTNITTTAPGALPTELTSFVGRRHEVALARRALGESRLVTLTGVGGVGKTRLALRTAMEVRRQFGDGAWFVELASLQDPLLLPHTVSKGLHINDGSADPTADLVDWLERRHLLLVLDNCEHLVEACADLVGKLLAVCPGLRVMATSRQVLGVNGEQILPVPPLSTPGSSEPPLDDASHYDSVALLVDRARAVVPDFEVTPQNRDILIDLCRRLDGLPLAIELAAVWLRVLSPPQILDRLEDRFHLLTTGARGGILRQQALDTAVAWSFDLCSPAEQLLWERLSVFFGGFNLGAAEAVCPGDGIPRDDVLTLLAGLVDKSIVVREQSDSRTASWYRMLETIRQYGAARLAAADQLREYRMRHRDYYRSLAAQFADEFFTSKVADWLVDLRREHDNIRAALDFCLNEPGEAASALEIAAPLWNWWHTHFLQEGYRYLLRGLALATEPTSTRAYALFATANVAIHLSEFDRALAMLTEAGTLAERLGDEVMAARVRQCQGHALVHSGHPAEAIPLLEEALNDAQRLGQPREECRSLLLLSLAAGLLGDERDQQLARRTVELAEQHGAKASQAWGLWGLGLAQWRVGEYAGARASLRAGLRMFQAMENFNGGSFCVQGLSWCAAFSSPDEDAARLLGAAQAVWRSIGGNVSQEMYRQWDERSEELLRDSIGDARFESAFAEGASYDLDQAMATAFAESRGTRGPSPQGQRARPSVPGGLTRREWEIAQMLAEGLSNKEIAERLVISRRTAETHVEHILTKLGFRSRTQVSAWVTDQRTGDAS</sequence>
<dbReference type="PROSITE" id="PS50043">
    <property type="entry name" value="HTH_LUXR_2"/>
    <property type="match status" value="1"/>
</dbReference>